<dbReference type="Gene3D" id="1.20.1580.10">
    <property type="entry name" value="ABC transporter ATPase like domain"/>
    <property type="match status" value="3"/>
</dbReference>
<dbReference type="PROSITE" id="PS50893">
    <property type="entry name" value="ABC_TRANSPORTER_2"/>
    <property type="match status" value="2"/>
</dbReference>
<dbReference type="GO" id="GO:0006281">
    <property type="term" value="P:DNA repair"/>
    <property type="evidence" value="ECO:0007669"/>
    <property type="project" value="UniProtKB-KW"/>
</dbReference>
<organism evidence="15 16">
    <name type="scientific">Desulfosoma caldarium</name>
    <dbReference type="NCBI Taxonomy" id="610254"/>
    <lineage>
        <taxon>Bacteria</taxon>
        <taxon>Pseudomonadati</taxon>
        <taxon>Thermodesulfobacteriota</taxon>
        <taxon>Syntrophobacteria</taxon>
        <taxon>Syntrophobacterales</taxon>
        <taxon>Syntrophobacteraceae</taxon>
        <taxon>Desulfosoma</taxon>
    </lineage>
</organism>
<comment type="caution">
    <text evidence="15">The sequence shown here is derived from an EMBL/GenBank/DDBJ whole genome shotgun (WGS) entry which is preliminary data.</text>
</comment>
<evidence type="ECO:0000256" key="2">
    <source>
        <dbReference type="ARBA" id="ARBA00022490"/>
    </source>
</evidence>
<dbReference type="PANTHER" id="PTHR43152">
    <property type="entry name" value="UVRABC SYSTEM PROTEIN A"/>
    <property type="match status" value="1"/>
</dbReference>
<dbReference type="RefSeq" id="WP_123290884.1">
    <property type="nucleotide sequence ID" value="NZ_RJVA01000013.1"/>
</dbReference>
<comment type="subcellular location">
    <subcellularLocation>
        <location evidence="1">Cytoplasm</location>
    </subcellularLocation>
</comment>
<keyword evidence="10" id="KW-0234">DNA repair</keyword>
<gene>
    <name evidence="15" type="ORF">EDC27_2459</name>
</gene>
<evidence type="ECO:0000313" key="16">
    <source>
        <dbReference type="Proteomes" id="UP000276223"/>
    </source>
</evidence>
<dbReference type="InterPro" id="IPR027417">
    <property type="entry name" value="P-loop_NTPase"/>
</dbReference>
<dbReference type="Gene3D" id="3.40.50.300">
    <property type="entry name" value="P-loop containing nucleotide triphosphate hydrolases"/>
    <property type="match status" value="3"/>
</dbReference>
<comment type="similarity">
    <text evidence="11">Belongs to the ABC transporter superfamily. UvrA family.</text>
</comment>
<evidence type="ECO:0000256" key="6">
    <source>
        <dbReference type="ARBA" id="ARBA00022769"/>
    </source>
</evidence>
<dbReference type="GO" id="GO:0016887">
    <property type="term" value="F:ATP hydrolysis activity"/>
    <property type="evidence" value="ECO:0007669"/>
    <property type="project" value="InterPro"/>
</dbReference>
<dbReference type="GO" id="GO:0005737">
    <property type="term" value="C:cytoplasm"/>
    <property type="evidence" value="ECO:0007669"/>
    <property type="project" value="UniProtKB-SubCell"/>
</dbReference>
<keyword evidence="7" id="KW-0067">ATP-binding</keyword>
<dbReference type="Gene3D" id="3.30.190.20">
    <property type="match status" value="1"/>
</dbReference>
<evidence type="ECO:0000259" key="14">
    <source>
        <dbReference type="PROSITE" id="PS50893"/>
    </source>
</evidence>
<evidence type="ECO:0000256" key="7">
    <source>
        <dbReference type="ARBA" id="ARBA00022840"/>
    </source>
</evidence>
<keyword evidence="6" id="KW-0228">DNA excision</keyword>
<dbReference type="AlphaFoldDB" id="A0A3N1UIU7"/>
<keyword evidence="9" id="KW-0238">DNA-binding</keyword>
<keyword evidence="3" id="KW-0677">Repeat</keyword>
<dbReference type="SUPFAM" id="SSF52540">
    <property type="entry name" value="P-loop containing nucleoside triphosphate hydrolases"/>
    <property type="match status" value="2"/>
</dbReference>
<dbReference type="InterPro" id="IPR003439">
    <property type="entry name" value="ABC_transporter-like_ATP-bd"/>
</dbReference>
<evidence type="ECO:0000256" key="1">
    <source>
        <dbReference type="ARBA" id="ARBA00004496"/>
    </source>
</evidence>
<keyword evidence="4" id="KW-0547">Nucleotide-binding</keyword>
<dbReference type="GO" id="GO:0004518">
    <property type="term" value="F:nuclease activity"/>
    <property type="evidence" value="ECO:0007669"/>
    <property type="project" value="UniProtKB-KW"/>
</dbReference>
<evidence type="ECO:0000256" key="4">
    <source>
        <dbReference type="ARBA" id="ARBA00022741"/>
    </source>
</evidence>
<dbReference type="EMBL" id="RJVA01000013">
    <property type="protein sequence ID" value="ROQ91174.1"/>
    <property type="molecule type" value="Genomic_DNA"/>
</dbReference>
<reference evidence="15 16" key="1">
    <citation type="submission" date="2018-11" db="EMBL/GenBank/DDBJ databases">
        <title>Genomic Encyclopedia of Type Strains, Phase IV (KMG-IV): sequencing the most valuable type-strain genomes for metagenomic binning, comparative biology and taxonomic classification.</title>
        <authorList>
            <person name="Goeker M."/>
        </authorList>
    </citation>
    <scope>NUCLEOTIDE SEQUENCE [LARGE SCALE GENOMIC DNA]</scope>
    <source>
        <strain evidence="15 16">DSM 22027</strain>
    </source>
</reference>
<protein>
    <recommendedName>
        <fullName evidence="12">UvrABC system protein A</fullName>
    </recommendedName>
    <alternativeName>
        <fullName evidence="13">Excinuclease ABC subunit A</fullName>
    </alternativeName>
</protein>
<evidence type="ECO:0000256" key="12">
    <source>
        <dbReference type="ARBA" id="ARBA00039316"/>
    </source>
</evidence>
<keyword evidence="16" id="KW-1185">Reference proteome</keyword>
<evidence type="ECO:0000256" key="9">
    <source>
        <dbReference type="ARBA" id="ARBA00023125"/>
    </source>
</evidence>
<dbReference type="PANTHER" id="PTHR43152:SF3">
    <property type="entry name" value="UVRABC SYSTEM PROTEIN A"/>
    <property type="match status" value="1"/>
</dbReference>
<evidence type="ECO:0000313" key="15">
    <source>
        <dbReference type="EMBL" id="ROQ91174.1"/>
    </source>
</evidence>
<evidence type="ECO:0000256" key="5">
    <source>
        <dbReference type="ARBA" id="ARBA00022763"/>
    </source>
</evidence>
<dbReference type="Proteomes" id="UP000276223">
    <property type="component" value="Unassembled WGS sequence"/>
</dbReference>
<evidence type="ECO:0000256" key="13">
    <source>
        <dbReference type="ARBA" id="ARBA00042156"/>
    </source>
</evidence>
<dbReference type="InterPro" id="IPR017871">
    <property type="entry name" value="ABC_transporter-like_CS"/>
</dbReference>
<keyword evidence="8" id="KW-0267">Excision nuclease</keyword>
<feature type="domain" description="ABC transporter" evidence="14">
    <location>
        <begin position="3"/>
        <end position="499"/>
    </location>
</feature>
<evidence type="ECO:0000256" key="10">
    <source>
        <dbReference type="ARBA" id="ARBA00023204"/>
    </source>
</evidence>
<keyword evidence="2" id="KW-0963">Cytoplasm</keyword>
<evidence type="ECO:0000256" key="11">
    <source>
        <dbReference type="ARBA" id="ARBA00038000"/>
    </source>
</evidence>
<keyword evidence="5" id="KW-0227">DNA damage</keyword>
<dbReference type="PROSITE" id="PS00211">
    <property type="entry name" value="ABC_TRANSPORTER_1"/>
    <property type="match status" value="1"/>
</dbReference>
<proteinExistence type="inferred from homology"/>
<dbReference type="GO" id="GO:0003677">
    <property type="term" value="F:DNA binding"/>
    <property type="evidence" value="ECO:0007669"/>
    <property type="project" value="UniProtKB-KW"/>
</dbReference>
<sequence>MNETFADTSQTWIRIRGARHHNLQNLDVDIPKNAFVAITGVSGSGKSTLVFDVLHAETQRRYLNTFLPSSSMALLPTFRREKPQVDSMEGLSPTIAVEQGRFPSQTRSTVGTFTDIYDFLRLLFTRLGIPTCPSCRQPIQSLTLRQMTEALLRSPEGSRVMILAPLQPVPENKLGQLLTSLKRDGFMRVRWENQVHSLDPLPILPRRPQYALELVVDRVSVKPQASGRLAGSLELAARYGQGTVRAVWDSGESVTFSQLPICFHCGYRAEPPSMALFSFFHPKGMCPRCEGSGREPGPRSKKKVGKEDEPFWVQGPPCTACGGTRLNSRALSVHVANCSIATVNAMTVTELTHWLNTLMPLLHEEEILTRIRQEILPRLHALLSLGLDYLSLDRPIASLSSGETQRLRLAQQLAAPFSGAVYIFDEPSVGLHSQDMQRLMEVLRDLRRQGNTVLVVEHDVAVLQEADYVVELGPGAGPKGGRLVFAGTPQQLAQCAVSPTAQFLHEPAAAPIGRGQSPKRWTQFLKILGAKGHNLQNVTARFPLRALTCVTGVSGSGKSSLVVRTLYPALCHALGQASVPSLPYESIVGGEGLHRVLLMDQTSIGRLPKSVPATYCGVFDPLRSLFAALPEARARGYNPDRFSFNSPGGRCEHCRGDGRLRVEMLLLPDFYVTCPHCDGSRYEPETLSVRFKGLSIADVLRLSVTEAADVFRHVPAIHRKLQVMEDVGLGYLQLGQPSPTLSGGECQRLKLAKELARSAPKPTLYILDEPTTGLHPQDVARLTSILHRLVAKGHTVIVIEHDLQLVRSADYVVDMGPGAGPDGGRIVAEGPLNEVVQRFDTPTVRALRASTRWAFT</sequence>
<evidence type="ECO:0000256" key="3">
    <source>
        <dbReference type="ARBA" id="ARBA00022737"/>
    </source>
</evidence>
<name>A0A3N1UIU7_9BACT</name>
<dbReference type="GO" id="GO:0005524">
    <property type="term" value="F:ATP binding"/>
    <property type="evidence" value="ECO:0007669"/>
    <property type="project" value="UniProtKB-KW"/>
</dbReference>
<feature type="domain" description="ABC transporter" evidence="14">
    <location>
        <begin position="519"/>
        <end position="842"/>
    </location>
</feature>
<evidence type="ECO:0000256" key="8">
    <source>
        <dbReference type="ARBA" id="ARBA00022881"/>
    </source>
</evidence>
<dbReference type="InterPro" id="IPR041102">
    <property type="entry name" value="UvrA_inter"/>
</dbReference>
<dbReference type="OrthoDB" id="9809851at2"/>
<dbReference type="Pfam" id="PF17760">
    <property type="entry name" value="UvrA_inter"/>
    <property type="match status" value="1"/>
</dbReference>
<accession>A0A3N1UIU7</accession>